<sequence>MEQPDPSSADVRSLRLLRVLVLILTGSMIVGMITLIVLFITRFPNLDSEVPAPFQTLRLPESIALPEGASPLAITQGPGWWAVVTDGNDILIFDAADGTLRQTVEVE</sequence>
<organism evidence="2 3">
    <name type="scientific">Tropicimonas isoalkanivorans</name>
    <dbReference type="NCBI Taxonomy" id="441112"/>
    <lineage>
        <taxon>Bacteria</taxon>
        <taxon>Pseudomonadati</taxon>
        <taxon>Pseudomonadota</taxon>
        <taxon>Alphaproteobacteria</taxon>
        <taxon>Rhodobacterales</taxon>
        <taxon>Roseobacteraceae</taxon>
        <taxon>Tropicimonas</taxon>
    </lineage>
</organism>
<accession>A0A1I1K4V6</accession>
<keyword evidence="1" id="KW-0472">Membrane</keyword>
<reference evidence="2 3" key="1">
    <citation type="submission" date="2016-10" db="EMBL/GenBank/DDBJ databases">
        <authorList>
            <person name="de Groot N.N."/>
        </authorList>
    </citation>
    <scope>NUCLEOTIDE SEQUENCE [LARGE SCALE GENOMIC DNA]</scope>
    <source>
        <strain evidence="2 3">DSM 19548</strain>
    </source>
</reference>
<keyword evidence="3" id="KW-1185">Reference proteome</keyword>
<dbReference type="EMBL" id="FOLG01000006">
    <property type="protein sequence ID" value="SFC55884.1"/>
    <property type="molecule type" value="Genomic_DNA"/>
</dbReference>
<protein>
    <submittedName>
        <fullName evidence="2">Uncharacterized protein</fullName>
    </submittedName>
</protein>
<dbReference type="STRING" id="441112.SAMN04488094_10663"/>
<dbReference type="Pfam" id="PF20082">
    <property type="entry name" value="DUF6476"/>
    <property type="match status" value="1"/>
</dbReference>
<keyword evidence="1" id="KW-0812">Transmembrane</keyword>
<dbReference type="OrthoDB" id="7872651at2"/>
<dbReference type="AlphaFoldDB" id="A0A1I1K4V6"/>
<dbReference type="RefSeq" id="WP_093360880.1">
    <property type="nucleotide sequence ID" value="NZ_FOLG01000006.1"/>
</dbReference>
<dbReference type="InterPro" id="IPR045519">
    <property type="entry name" value="DUF6476"/>
</dbReference>
<proteinExistence type="predicted"/>
<keyword evidence="1" id="KW-1133">Transmembrane helix</keyword>
<dbReference type="Proteomes" id="UP000198728">
    <property type="component" value="Unassembled WGS sequence"/>
</dbReference>
<evidence type="ECO:0000313" key="2">
    <source>
        <dbReference type="EMBL" id="SFC55884.1"/>
    </source>
</evidence>
<evidence type="ECO:0000313" key="3">
    <source>
        <dbReference type="Proteomes" id="UP000198728"/>
    </source>
</evidence>
<name>A0A1I1K4V6_9RHOB</name>
<evidence type="ECO:0000256" key="1">
    <source>
        <dbReference type="SAM" id="Phobius"/>
    </source>
</evidence>
<gene>
    <name evidence="2" type="ORF">SAMN04488094_10663</name>
</gene>
<feature type="transmembrane region" description="Helical" evidence="1">
    <location>
        <begin position="20"/>
        <end position="40"/>
    </location>
</feature>